<evidence type="ECO:0000313" key="4">
    <source>
        <dbReference type="Proteomes" id="UP000326198"/>
    </source>
</evidence>
<dbReference type="Gene3D" id="2.30.60.10">
    <property type="entry name" value="Cyanovirin-N"/>
    <property type="match status" value="1"/>
</dbReference>
<organism evidence="3 4">
    <name type="scientific">Aspergillus bertholletiae</name>
    <dbReference type="NCBI Taxonomy" id="1226010"/>
    <lineage>
        <taxon>Eukaryota</taxon>
        <taxon>Fungi</taxon>
        <taxon>Dikarya</taxon>
        <taxon>Ascomycota</taxon>
        <taxon>Pezizomycotina</taxon>
        <taxon>Eurotiomycetes</taxon>
        <taxon>Eurotiomycetidae</taxon>
        <taxon>Eurotiales</taxon>
        <taxon>Aspergillaceae</taxon>
        <taxon>Aspergillus</taxon>
        <taxon>Aspergillus subgen. Circumdati</taxon>
    </lineage>
</organism>
<protein>
    <submittedName>
        <fullName evidence="3">CVNH domain-containing protein</fullName>
    </submittedName>
</protein>
<proteinExistence type="predicted"/>
<dbReference type="InterPro" id="IPR011058">
    <property type="entry name" value="Cyanovirin-N"/>
</dbReference>
<feature type="chain" id="PRO_5024864031" evidence="1">
    <location>
        <begin position="19"/>
        <end position="148"/>
    </location>
</feature>
<dbReference type="Proteomes" id="UP000326198">
    <property type="component" value="Unassembled WGS sequence"/>
</dbReference>
<feature type="domain" description="Cyanovirin-N" evidence="2">
    <location>
        <begin position="36"/>
        <end position="139"/>
    </location>
</feature>
<keyword evidence="4" id="KW-1185">Reference proteome</keyword>
<dbReference type="EMBL" id="ML736389">
    <property type="protein sequence ID" value="KAE8371896.1"/>
    <property type="molecule type" value="Genomic_DNA"/>
</dbReference>
<evidence type="ECO:0000259" key="2">
    <source>
        <dbReference type="Pfam" id="PF08881"/>
    </source>
</evidence>
<dbReference type="InterPro" id="IPR036673">
    <property type="entry name" value="Cyanovirin-N_sf"/>
</dbReference>
<reference evidence="3 4" key="1">
    <citation type="submission" date="2019-04" db="EMBL/GenBank/DDBJ databases">
        <title>Friends and foes A comparative genomics studyof 23 Aspergillus species from section Flavi.</title>
        <authorList>
            <consortium name="DOE Joint Genome Institute"/>
            <person name="Kjaerbolling I."/>
            <person name="Vesth T."/>
            <person name="Frisvad J.C."/>
            <person name="Nybo J.L."/>
            <person name="Theobald S."/>
            <person name="Kildgaard S."/>
            <person name="Isbrandt T."/>
            <person name="Kuo A."/>
            <person name="Sato A."/>
            <person name="Lyhne E.K."/>
            <person name="Kogle M.E."/>
            <person name="Wiebenga A."/>
            <person name="Kun R.S."/>
            <person name="Lubbers R.J."/>
            <person name="Makela M.R."/>
            <person name="Barry K."/>
            <person name="Chovatia M."/>
            <person name="Clum A."/>
            <person name="Daum C."/>
            <person name="Haridas S."/>
            <person name="He G."/>
            <person name="LaButti K."/>
            <person name="Lipzen A."/>
            <person name="Mondo S."/>
            <person name="Riley R."/>
            <person name="Salamov A."/>
            <person name="Simmons B.A."/>
            <person name="Magnuson J.K."/>
            <person name="Henrissat B."/>
            <person name="Mortensen U.H."/>
            <person name="Larsen T.O."/>
            <person name="Devries R.P."/>
            <person name="Grigoriev I.V."/>
            <person name="Machida M."/>
            <person name="Baker S.E."/>
            <person name="Andersen M.R."/>
        </authorList>
    </citation>
    <scope>NUCLEOTIDE SEQUENCE [LARGE SCALE GENOMIC DNA]</scope>
    <source>
        <strain evidence="3 4">IBT 29228</strain>
    </source>
</reference>
<gene>
    <name evidence="3" type="ORF">BDV26DRAFT_298371</name>
</gene>
<dbReference type="Pfam" id="PF08881">
    <property type="entry name" value="CVNH"/>
    <property type="match status" value="1"/>
</dbReference>
<evidence type="ECO:0000313" key="3">
    <source>
        <dbReference type="EMBL" id="KAE8371896.1"/>
    </source>
</evidence>
<dbReference type="SUPFAM" id="SSF51322">
    <property type="entry name" value="Cyanovirin-N"/>
    <property type="match status" value="1"/>
</dbReference>
<accession>A0A5N7ARF5</accession>
<keyword evidence="1" id="KW-0732">Signal</keyword>
<name>A0A5N7ARF5_9EURO</name>
<feature type="signal peptide" evidence="1">
    <location>
        <begin position="1"/>
        <end position="18"/>
    </location>
</feature>
<evidence type="ECO:0000256" key="1">
    <source>
        <dbReference type="SAM" id="SignalP"/>
    </source>
</evidence>
<dbReference type="OrthoDB" id="2947935at2759"/>
<dbReference type="AlphaFoldDB" id="A0A5N7ARF5"/>
<sequence length="148" mass="15952">MQLRSTFTILALLATASAHVVSRDDSSDDSEPMANFSKSCGKVTIPKGGNYMEAECVAKDGSKKKSSLDLNFCIRQTYGGMEPHADGHFWGNPGCTGCQVDKNEQNILRCTCMGSQLNTFKTAELDLDRMVANSDGLLECYGHGAESA</sequence>